<feature type="chain" id="PRO_5005893010" evidence="1">
    <location>
        <begin position="22"/>
        <end position="138"/>
    </location>
</feature>
<protein>
    <submittedName>
        <fullName evidence="3">Uncharacterized protein</fullName>
    </submittedName>
</protein>
<dbReference type="AlphaFoldDB" id="A0A0N5A7E4"/>
<dbReference type="WBParaSite" id="PTRK_0001792500.1">
    <property type="protein sequence ID" value="PTRK_0001792500.1"/>
    <property type="gene ID" value="PTRK_0001792500"/>
</dbReference>
<evidence type="ECO:0000313" key="3">
    <source>
        <dbReference type="WBParaSite" id="PTRK_0001792500.1"/>
    </source>
</evidence>
<evidence type="ECO:0000256" key="1">
    <source>
        <dbReference type="SAM" id="SignalP"/>
    </source>
</evidence>
<feature type="signal peptide" evidence="1">
    <location>
        <begin position="1"/>
        <end position="21"/>
    </location>
</feature>
<organism evidence="2 3">
    <name type="scientific">Parastrongyloides trichosuri</name>
    <name type="common">Possum-specific nematode worm</name>
    <dbReference type="NCBI Taxonomy" id="131310"/>
    <lineage>
        <taxon>Eukaryota</taxon>
        <taxon>Metazoa</taxon>
        <taxon>Ecdysozoa</taxon>
        <taxon>Nematoda</taxon>
        <taxon>Chromadorea</taxon>
        <taxon>Rhabditida</taxon>
        <taxon>Tylenchina</taxon>
        <taxon>Panagrolaimomorpha</taxon>
        <taxon>Strongyloidoidea</taxon>
        <taxon>Strongyloididae</taxon>
        <taxon>Parastrongyloides</taxon>
    </lineage>
</organism>
<name>A0A0N5A7E4_PARTI</name>
<reference evidence="3" key="1">
    <citation type="submission" date="2017-02" db="UniProtKB">
        <authorList>
            <consortium name="WormBaseParasite"/>
        </authorList>
    </citation>
    <scope>IDENTIFICATION</scope>
</reference>
<evidence type="ECO:0000313" key="2">
    <source>
        <dbReference type="Proteomes" id="UP000038045"/>
    </source>
</evidence>
<dbReference type="Proteomes" id="UP000038045">
    <property type="component" value="Unplaced"/>
</dbReference>
<accession>A0A0N5A7E4</accession>
<sequence length="138" mass="16166">MANIFKILLLFLFSITILIRGAPTYDIKAQLTLLREQLNQIENKINMDNNNEIDDNNSQLQIPNKVRRQLSWQPMKRSLAWQPMKRNIVNNFNNDGLTKEEMIQYLERKMMEILESGENLGISPNDIIGHLQKLHYGV</sequence>
<keyword evidence="1" id="KW-0732">Signal</keyword>
<proteinExistence type="predicted"/>
<keyword evidence="2" id="KW-1185">Reference proteome</keyword>